<reference evidence="1 2" key="2">
    <citation type="journal article" date="2022" name="Mol. Ecol. Resour.">
        <title>The genomes of chicory, endive, great burdock and yacon provide insights into Asteraceae paleo-polyploidization history and plant inulin production.</title>
        <authorList>
            <person name="Fan W."/>
            <person name="Wang S."/>
            <person name="Wang H."/>
            <person name="Wang A."/>
            <person name="Jiang F."/>
            <person name="Liu H."/>
            <person name="Zhao H."/>
            <person name="Xu D."/>
            <person name="Zhang Y."/>
        </authorList>
    </citation>
    <scope>NUCLEOTIDE SEQUENCE [LARGE SCALE GENOMIC DNA]</scope>
    <source>
        <strain evidence="2">cv. Niubang</strain>
    </source>
</reference>
<name>A0ACB9A904_ARCLA</name>
<keyword evidence="2" id="KW-1185">Reference proteome</keyword>
<comment type="caution">
    <text evidence="1">The sequence shown here is derived from an EMBL/GenBank/DDBJ whole genome shotgun (WGS) entry which is preliminary data.</text>
</comment>
<sequence>MLSQIKSTLNPLLVKHKRTYIAKSTQYILSSLLDHCSNGNHVYQTHGFMFTRGLDQDNLLLSRLIETCSNTGLLDHAISVFCYKTCKNIYLYNTMIKALLSNSLVKDAVFVYNEARFIGLRPDSYSFPVLLKGMIRLGKGGLSLGRGVHCQAISVGLDSDVHVGVALVRMYVSSVCVCDARKVFDEMLVRDLAAWNAMVSGYCKVGDVETACDLFEIMPERNVISWTTLIAGYVHVNKPCEAVAVFRRMQIDGVRPDEVAMLAALSACAQLGALELGEWIHGYIDQHKLQKNLPLNNALIDMYAKSGNIKKAIEVFESMNDRCVISWTTAIAGLALHGFGKEALDVFSRMERTHVRPNDVTLIAVLSACSHGGLVELGRWYFNNLLPRYGIQPRIEHYGCMIDLLGRAGCLWEAQELLNLMPFEANAAIWGSLLAASRIYGNVELGERALQHLITLEPHNSGNLSLLTNMYAAAGQWNEAGLTRKVMRDTGVKKMSGASCIELNSRVHEFISGSRSHPQSERIFEVLSQLSRQMEIVGYMYIESWDLLDDISIQCDLV</sequence>
<protein>
    <submittedName>
        <fullName evidence="1">Uncharacterized protein</fullName>
    </submittedName>
</protein>
<dbReference type="EMBL" id="CM042054">
    <property type="protein sequence ID" value="KAI3706283.1"/>
    <property type="molecule type" value="Genomic_DNA"/>
</dbReference>
<accession>A0ACB9A904</accession>
<reference evidence="2" key="1">
    <citation type="journal article" date="2022" name="Mol. Ecol. Resour.">
        <title>The genomes of chicory, endive, great burdock and yacon provide insights into Asteraceae palaeo-polyploidization history and plant inulin production.</title>
        <authorList>
            <person name="Fan W."/>
            <person name="Wang S."/>
            <person name="Wang H."/>
            <person name="Wang A."/>
            <person name="Jiang F."/>
            <person name="Liu H."/>
            <person name="Zhao H."/>
            <person name="Xu D."/>
            <person name="Zhang Y."/>
        </authorList>
    </citation>
    <scope>NUCLEOTIDE SEQUENCE [LARGE SCALE GENOMIC DNA]</scope>
    <source>
        <strain evidence="2">cv. Niubang</strain>
    </source>
</reference>
<proteinExistence type="predicted"/>
<evidence type="ECO:0000313" key="2">
    <source>
        <dbReference type="Proteomes" id="UP001055879"/>
    </source>
</evidence>
<gene>
    <name evidence="1" type="ORF">L6452_23912</name>
</gene>
<dbReference type="Proteomes" id="UP001055879">
    <property type="component" value="Linkage Group LG08"/>
</dbReference>
<evidence type="ECO:0000313" key="1">
    <source>
        <dbReference type="EMBL" id="KAI3706283.1"/>
    </source>
</evidence>
<organism evidence="1 2">
    <name type="scientific">Arctium lappa</name>
    <name type="common">Greater burdock</name>
    <name type="synonym">Lappa major</name>
    <dbReference type="NCBI Taxonomy" id="4217"/>
    <lineage>
        <taxon>Eukaryota</taxon>
        <taxon>Viridiplantae</taxon>
        <taxon>Streptophyta</taxon>
        <taxon>Embryophyta</taxon>
        <taxon>Tracheophyta</taxon>
        <taxon>Spermatophyta</taxon>
        <taxon>Magnoliopsida</taxon>
        <taxon>eudicotyledons</taxon>
        <taxon>Gunneridae</taxon>
        <taxon>Pentapetalae</taxon>
        <taxon>asterids</taxon>
        <taxon>campanulids</taxon>
        <taxon>Asterales</taxon>
        <taxon>Asteraceae</taxon>
        <taxon>Carduoideae</taxon>
        <taxon>Cardueae</taxon>
        <taxon>Arctiinae</taxon>
        <taxon>Arctium</taxon>
    </lineage>
</organism>